<proteinExistence type="predicted"/>
<organism evidence="2 3">
    <name type="scientific">Pontibacter burrus</name>
    <dbReference type="NCBI Taxonomy" id="2704466"/>
    <lineage>
        <taxon>Bacteria</taxon>
        <taxon>Pseudomonadati</taxon>
        <taxon>Bacteroidota</taxon>
        <taxon>Cytophagia</taxon>
        <taxon>Cytophagales</taxon>
        <taxon>Hymenobacteraceae</taxon>
        <taxon>Pontibacter</taxon>
    </lineage>
</organism>
<dbReference type="RefSeq" id="WP_163912783.1">
    <property type="nucleotide sequence ID" value="NZ_JAAGWD010000001.1"/>
</dbReference>
<protein>
    <submittedName>
        <fullName evidence="2">Uncharacterized protein</fullName>
    </submittedName>
</protein>
<keyword evidence="1" id="KW-0732">Signal</keyword>
<name>A0A6B3LTY3_9BACT</name>
<dbReference type="Proteomes" id="UP000474777">
    <property type="component" value="Unassembled WGS sequence"/>
</dbReference>
<sequence>MKRTKKTYLSLLVAGALSFSFAAEAANYSAIVQGNGTTQTQQGNQGVPAMEKELLGPHADINKIPAANLRQAYILLLEGVREKGDTWTDDEWNKAQAIMKKLDARRKVVEKDLTTDDKAKIKLLHAELRALETKKDIKD</sequence>
<reference evidence="2 3" key="1">
    <citation type="submission" date="2020-02" db="EMBL/GenBank/DDBJ databases">
        <authorList>
            <person name="Kim M.K."/>
        </authorList>
    </citation>
    <scope>NUCLEOTIDE SEQUENCE [LARGE SCALE GENOMIC DNA]</scope>
    <source>
        <strain evidence="2 3">BT327</strain>
    </source>
</reference>
<accession>A0A6B3LTY3</accession>
<evidence type="ECO:0000256" key="1">
    <source>
        <dbReference type="SAM" id="SignalP"/>
    </source>
</evidence>
<evidence type="ECO:0000313" key="3">
    <source>
        <dbReference type="Proteomes" id="UP000474777"/>
    </source>
</evidence>
<dbReference type="EMBL" id="JAAGWD010000001">
    <property type="protein sequence ID" value="NEM96954.1"/>
    <property type="molecule type" value="Genomic_DNA"/>
</dbReference>
<comment type="caution">
    <text evidence="2">The sequence shown here is derived from an EMBL/GenBank/DDBJ whole genome shotgun (WGS) entry which is preliminary data.</text>
</comment>
<gene>
    <name evidence="2" type="ORF">GXP69_04535</name>
</gene>
<evidence type="ECO:0000313" key="2">
    <source>
        <dbReference type="EMBL" id="NEM96954.1"/>
    </source>
</evidence>
<dbReference type="AlphaFoldDB" id="A0A6B3LTY3"/>
<keyword evidence="3" id="KW-1185">Reference proteome</keyword>
<feature type="chain" id="PRO_5025601180" evidence="1">
    <location>
        <begin position="26"/>
        <end position="139"/>
    </location>
</feature>
<feature type="signal peptide" evidence="1">
    <location>
        <begin position="1"/>
        <end position="25"/>
    </location>
</feature>